<keyword evidence="9" id="KW-1185">Reference proteome</keyword>
<dbReference type="InterPro" id="IPR035965">
    <property type="entry name" value="PAS-like_dom_sf"/>
</dbReference>
<dbReference type="AlphaFoldDB" id="A0A1G7BFL8"/>
<dbReference type="Pfam" id="PF00563">
    <property type="entry name" value="EAL"/>
    <property type="match status" value="1"/>
</dbReference>
<dbReference type="OrthoDB" id="9777298at2"/>
<dbReference type="Gene3D" id="6.10.340.10">
    <property type="match status" value="1"/>
</dbReference>
<dbReference type="InterPro" id="IPR000160">
    <property type="entry name" value="GGDEF_dom"/>
</dbReference>
<evidence type="ECO:0000259" key="4">
    <source>
        <dbReference type="PROSITE" id="PS50113"/>
    </source>
</evidence>
<dbReference type="Gene3D" id="3.30.450.40">
    <property type="match status" value="1"/>
</dbReference>
<evidence type="ECO:0000259" key="3">
    <source>
        <dbReference type="PROSITE" id="PS50112"/>
    </source>
</evidence>
<feature type="domain" description="PAC" evidence="4">
    <location>
        <begin position="573"/>
        <end position="625"/>
    </location>
</feature>
<dbReference type="Gene3D" id="3.30.70.270">
    <property type="match status" value="1"/>
</dbReference>
<dbReference type="CDD" id="cd01949">
    <property type="entry name" value="GGDEF"/>
    <property type="match status" value="1"/>
</dbReference>
<feature type="domain" description="HAMP" evidence="6">
    <location>
        <begin position="317"/>
        <end position="376"/>
    </location>
</feature>
<dbReference type="InterPro" id="IPR001633">
    <property type="entry name" value="EAL_dom"/>
</dbReference>
<dbReference type="CDD" id="cd01948">
    <property type="entry name" value="EAL"/>
    <property type="match status" value="1"/>
</dbReference>
<dbReference type="STRING" id="57664.SAMN05661003_10624"/>
<organism evidence="8 9">
    <name type="scientific">Desulfuromonas thiophila</name>
    <dbReference type="NCBI Taxonomy" id="57664"/>
    <lineage>
        <taxon>Bacteria</taxon>
        <taxon>Pseudomonadati</taxon>
        <taxon>Thermodesulfobacteriota</taxon>
        <taxon>Desulfuromonadia</taxon>
        <taxon>Desulfuromonadales</taxon>
        <taxon>Desulfuromonadaceae</taxon>
        <taxon>Desulfuromonas</taxon>
    </lineage>
</organism>
<dbReference type="InterPro" id="IPR000014">
    <property type="entry name" value="PAS"/>
</dbReference>
<dbReference type="PROSITE" id="PS50885">
    <property type="entry name" value="HAMP"/>
    <property type="match status" value="1"/>
</dbReference>
<dbReference type="SUPFAM" id="SSF55073">
    <property type="entry name" value="Nucleotide cyclase"/>
    <property type="match status" value="1"/>
</dbReference>
<dbReference type="InterPro" id="IPR043128">
    <property type="entry name" value="Rev_trsase/Diguanyl_cyclase"/>
</dbReference>
<dbReference type="NCBIfam" id="TIGR00254">
    <property type="entry name" value="GGDEF"/>
    <property type="match status" value="1"/>
</dbReference>
<dbReference type="InterPro" id="IPR001610">
    <property type="entry name" value="PAC"/>
</dbReference>
<dbReference type="GO" id="GO:0007165">
    <property type="term" value="P:signal transduction"/>
    <property type="evidence" value="ECO:0007669"/>
    <property type="project" value="InterPro"/>
</dbReference>
<dbReference type="SUPFAM" id="SSF55781">
    <property type="entry name" value="GAF domain-like"/>
    <property type="match status" value="1"/>
</dbReference>
<evidence type="ECO:0000313" key="9">
    <source>
        <dbReference type="Proteomes" id="UP000243205"/>
    </source>
</evidence>
<dbReference type="GO" id="GO:0071732">
    <property type="term" value="P:cellular response to nitric oxide"/>
    <property type="evidence" value="ECO:0007669"/>
    <property type="project" value="UniProtKB-ARBA"/>
</dbReference>
<name>A0A1G7BFL8_9BACT</name>
<dbReference type="SMART" id="SM00052">
    <property type="entry name" value="EAL"/>
    <property type="match status" value="1"/>
</dbReference>
<dbReference type="SMART" id="SM00065">
    <property type="entry name" value="GAF"/>
    <property type="match status" value="1"/>
</dbReference>
<dbReference type="SMART" id="SM00091">
    <property type="entry name" value="PAS"/>
    <property type="match status" value="2"/>
</dbReference>
<dbReference type="InterPro" id="IPR003018">
    <property type="entry name" value="GAF"/>
</dbReference>
<gene>
    <name evidence="8" type="ORF">SAMN05661003_10624</name>
</gene>
<dbReference type="InterPro" id="IPR029787">
    <property type="entry name" value="Nucleotide_cyclase"/>
</dbReference>
<protein>
    <submittedName>
        <fullName evidence="8">PAS domain S-box-containing protein/diguanylate cyclase (GGDEF) domain-containing protein</fullName>
    </submittedName>
</protein>
<dbReference type="InterPro" id="IPR052155">
    <property type="entry name" value="Biofilm_reg_signaling"/>
</dbReference>
<dbReference type="InterPro" id="IPR029016">
    <property type="entry name" value="GAF-like_dom_sf"/>
</dbReference>
<dbReference type="PROSITE" id="PS50113">
    <property type="entry name" value="PAC"/>
    <property type="match status" value="2"/>
</dbReference>
<dbReference type="PROSITE" id="PS50887">
    <property type="entry name" value="GGDEF"/>
    <property type="match status" value="1"/>
</dbReference>
<dbReference type="PROSITE" id="PS50883">
    <property type="entry name" value="EAL"/>
    <property type="match status" value="1"/>
</dbReference>
<evidence type="ECO:0000256" key="1">
    <source>
        <dbReference type="ARBA" id="ARBA00051114"/>
    </source>
</evidence>
<dbReference type="SUPFAM" id="SSF55785">
    <property type="entry name" value="PYP-like sensor domain (PAS domain)"/>
    <property type="match status" value="2"/>
</dbReference>
<dbReference type="PANTHER" id="PTHR44757">
    <property type="entry name" value="DIGUANYLATE CYCLASE DGCP"/>
    <property type="match status" value="1"/>
</dbReference>
<feature type="transmembrane region" description="Helical" evidence="2">
    <location>
        <begin position="21"/>
        <end position="42"/>
    </location>
</feature>
<dbReference type="SMART" id="SM00304">
    <property type="entry name" value="HAMP"/>
    <property type="match status" value="1"/>
</dbReference>
<dbReference type="InterPro" id="IPR000700">
    <property type="entry name" value="PAS-assoc_C"/>
</dbReference>
<dbReference type="GO" id="GO:0071111">
    <property type="term" value="F:cyclic-guanylate-specific phosphodiesterase activity"/>
    <property type="evidence" value="ECO:0007669"/>
    <property type="project" value="UniProtKB-EC"/>
</dbReference>
<dbReference type="SMART" id="SM00267">
    <property type="entry name" value="GGDEF"/>
    <property type="match status" value="1"/>
</dbReference>
<reference evidence="9" key="1">
    <citation type="submission" date="2016-10" db="EMBL/GenBank/DDBJ databases">
        <authorList>
            <person name="Varghese N."/>
            <person name="Submissions S."/>
        </authorList>
    </citation>
    <scope>NUCLEOTIDE SEQUENCE [LARGE SCALE GENOMIC DNA]</scope>
    <source>
        <strain evidence="9">DSM 8987</strain>
    </source>
</reference>
<feature type="transmembrane region" description="Helical" evidence="2">
    <location>
        <begin position="297"/>
        <end position="316"/>
    </location>
</feature>
<dbReference type="InterPro" id="IPR013767">
    <property type="entry name" value="PAS_fold"/>
</dbReference>
<keyword evidence="2" id="KW-0812">Transmembrane</keyword>
<dbReference type="Pfam" id="PF00990">
    <property type="entry name" value="GGDEF"/>
    <property type="match status" value="1"/>
</dbReference>
<dbReference type="SMART" id="SM00086">
    <property type="entry name" value="PAC"/>
    <property type="match status" value="2"/>
</dbReference>
<dbReference type="Pfam" id="PF00989">
    <property type="entry name" value="PAS"/>
    <property type="match status" value="1"/>
</dbReference>
<accession>A0A1G7BFL8</accession>
<dbReference type="GO" id="GO:0016020">
    <property type="term" value="C:membrane"/>
    <property type="evidence" value="ECO:0007669"/>
    <property type="project" value="InterPro"/>
</dbReference>
<dbReference type="Pfam" id="PF01590">
    <property type="entry name" value="GAF"/>
    <property type="match status" value="1"/>
</dbReference>
<evidence type="ECO:0000259" key="7">
    <source>
        <dbReference type="PROSITE" id="PS50887"/>
    </source>
</evidence>
<proteinExistence type="predicted"/>
<sequence length="1254" mass="139557">MNLKIPQRRQRANSLKLKISLPVALLTAVLLTLTGYSLFGLFRQELEKTIERQQGTLVGSLAAQIDDRLLAFTGYLRHVAAQTDTQVLLTPAAAARFLEQQSGGQLLFGAGLALFDAQGSLVAVSQTRPCRCLSSERLRQLLETALQSRQPQMSDFVLSQENSRTEPRVLYVFPLLRQGRVVGALGGSLVLFGPGLLNYLQAFDTGAGSYLSLSDGRQMLRLSTQEGWLQIQPLPPHQRTLRRKALVERSLTLEQTDEQDAPLLSSVQRLQQVDWALAVHQPLAEAYAPLQPLRQQLLVAVAGKIALAAVAVWLLMRQLMRPLSQLTARIAAVAETEEQQAGPAADVGEERVAGDELAVLQRSFDLMLQRIGQHRQALEEQLQQLQTLIDAIPNPVFYVDDRGCFIGCNQAFEIVFGHPRAELVGTALTGVLPAELAAIVCGRCNQPDSLHSSEQQLLFADGREHPVLFSAAAFSRAGQACHGVVGALVDISARRRAEEQLRKLGLAVEQNPNAIIVTDIQGTIEYVNPSFCHLTGYSQEEAIGQNPRILNAGSAPREYFQTLWHTILAGHDWRGELRNRKKTGELFWQHALISPLKNSRGDITHFIAIMEDITARKRAERREQLTGRVLALLSLPNERTDKIHDILELIRDFSGCASVGLRLREANQSFPYYQSVGKKPDGQECPLLPLADETLAESVAPGASDSLCSRILQGLPQGVPVDGCFTAAGSFWTNPMSHCLPLADSGLCREQHCHCQQARSMALIPLRLEDEVIGLLQLLDADERKISRDLVEFLESIASSIAIAFEHRQVTEQLQERENRLDYLRFHDSLTGLPNRQYLRQQLRQALARTRRSGQPGAVLLLDLDRFKTVNDSLGHDLGDRLLREIAARLRTNLRENDVLARIGGDEFAILFEGLRDGQQVARRVEVLMEQLTRALCIADFELYVTASIGISLFPNDSNEIEGLLQAAEVAMYRAKQTGRNRYQFYRTEMNPRTRDLLLLEGQLRQALEKEQFVLYYQPKIDLLSGRVAGAEALLRWQHPERGMVSPADFIPLAEETGLIVPIGDWVLRQACRQLHQWQQAGLPLRLAVNLSGRQFQQEQLLDWLDAVLADCGATPESLELEITESVAMHSVENSIAILGAIRQRGLRLAIDDFGTGYSSLSYLKRFPINCLKIDQSFIRTLDSDANDGTIADSVIALARAMELQVVAEGIEKPEHLQFLQQRGCHEGQGYLFARPLPLAEFEDFVANWPGLPA</sequence>
<evidence type="ECO:0000256" key="2">
    <source>
        <dbReference type="SAM" id="Phobius"/>
    </source>
</evidence>
<feature type="domain" description="EAL" evidence="5">
    <location>
        <begin position="997"/>
        <end position="1250"/>
    </location>
</feature>
<comment type="catalytic activity">
    <reaction evidence="1">
        <text>3',3'-c-di-GMP + H2O = 5'-phosphoguanylyl(3'-&gt;5')guanosine + H(+)</text>
        <dbReference type="Rhea" id="RHEA:24902"/>
        <dbReference type="ChEBI" id="CHEBI:15377"/>
        <dbReference type="ChEBI" id="CHEBI:15378"/>
        <dbReference type="ChEBI" id="CHEBI:58754"/>
        <dbReference type="ChEBI" id="CHEBI:58805"/>
        <dbReference type="EC" id="3.1.4.52"/>
    </reaction>
    <physiologicalReaction direction="left-to-right" evidence="1">
        <dbReference type="Rhea" id="RHEA:24903"/>
    </physiologicalReaction>
</comment>
<dbReference type="Pfam" id="PF13426">
    <property type="entry name" value="PAS_9"/>
    <property type="match status" value="1"/>
</dbReference>
<feature type="domain" description="PAS" evidence="3">
    <location>
        <begin position="500"/>
        <end position="546"/>
    </location>
</feature>
<evidence type="ECO:0000259" key="5">
    <source>
        <dbReference type="PROSITE" id="PS50883"/>
    </source>
</evidence>
<dbReference type="PANTHER" id="PTHR44757:SF2">
    <property type="entry name" value="BIOFILM ARCHITECTURE MAINTENANCE PROTEIN MBAA"/>
    <property type="match status" value="1"/>
</dbReference>
<feature type="domain" description="GGDEF" evidence="7">
    <location>
        <begin position="855"/>
        <end position="988"/>
    </location>
</feature>
<dbReference type="GO" id="GO:0006355">
    <property type="term" value="P:regulation of DNA-templated transcription"/>
    <property type="evidence" value="ECO:0007669"/>
    <property type="project" value="InterPro"/>
</dbReference>
<dbReference type="FunFam" id="3.20.20.450:FF:000001">
    <property type="entry name" value="Cyclic di-GMP phosphodiesterase yahA"/>
    <property type="match status" value="1"/>
</dbReference>
<dbReference type="FunFam" id="3.30.70.270:FF:000001">
    <property type="entry name" value="Diguanylate cyclase domain protein"/>
    <property type="match status" value="1"/>
</dbReference>
<dbReference type="RefSeq" id="WP_092077871.1">
    <property type="nucleotide sequence ID" value="NZ_FNAQ01000006.1"/>
</dbReference>
<dbReference type="Gene3D" id="3.20.20.450">
    <property type="entry name" value="EAL domain"/>
    <property type="match status" value="1"/>
</dbReference>
<dbReference type="CDD" id="cd00130">
    <property type="entry name" value="PAS"/>
    <property type="match status" value="2"/>
</dbReference>
<feature type="domain" description="PAS" evidence="3">
    <location>
        <begin position="381"/>
        <end position="425"/>
    </location>
</feature>
<dbReference type="InterPro" id="IPR003660">
    <property type="entry name" value="HAMP_dom"/>
</dbReference>
<keyword evidence="2" id="KW-0472">Membrane</keyword>
<dbReference type="SUPFAM" id="SSF141868">
    <property type="entry name" value="EAL domain-like"/>
    <property type="match status" value="1"/>
</dbReference>
<dbReference type="NCBIfam" id="TIGR00229">
    <property type="entry name" value="sensory_box"/>
    <property type="match status" value="2"/>
</dbReference>
<evidence type="ECO:0000313" key="8">
    <source>
        <dbReference type="EMBL" id="SDE25888.1"/>
    </source>
</evidence>
<evidence type="ECO:0000259" key="6">
    <source>
        <dbReference type="PROSITE" id="PS50885"/>
    </source>
</evidence>
<dbReference type="Proteomes" id="UP000243205">
    <property type="component" value="Unassembled WGS sequence"/>
</dbReference>
<dbReference type="InterPro" id="IPR035919">
    <property type="entry name" value="EAL_sf"/>
</dbReference>
<dbReference type="Gene3D" id="3.30.450.20">
    <property type="entry name" value="PAS domain"/>
    <property type="match status" value="2"/>
</dbReference>
<dbReference type="EMBL" id="FNAQ01000006">
    <property type="protein sequence ID" value="SDE25888.1"/>
    <property type="molecule type" value="Genomic_DNA"/>
</dbReference>
<keyword evidence="2" id="KW-1133">Transmembrane helix</keyword>
<feature type="domain" description="PAC" evidence="4">
    <location>
        <begin position="451"/>
        <end position="503"/>
    </location>
</feature>
<dbReference type="PROSITE" id="PS50112">
    <property type="entry name" value="PAS"/>
    <property type="match status" value="2"/>
</dbReference>